<evidence type="ECO:0000259" key="2">
    <source>
        <dbReference type="Pfam" id="PF02657"/>
    </source>
</evidence>
<dbReference type="InterPro" id="IPR003808">
    <property type="entry name" value="Fe-S_metab-assoc_dom"/>
</dbReference>
<protein>
    <recommendedName>
        <fullName evidence="2">Fe-S metabolism associated domain-containing protein</fullName>
    </recommendedName>
</protein>
<dbReference type="AlphaFoldDB" id="A0A382IEK0"/>
<dbReference type="PANTHER" id="PTHR43597">
    <property type="entry name" value="SULFUR ACCEPTOR PROTEIN CSDE"/>
    <property type="match status" value="1"/>
</dbReference>
<evidence type="ECO:0000313" key="3">
    <source>
        <dbReference type="EMBL" id="SVB97978.1"/>
    </source>
</evidence>
<dbReference type="SUPFAM" id="SSF82649">
    <property type="entry name" value="SufE/NifU"/>
    <property type="match status" value="1"/>
</dbReference>
<dbReference type="Gene3D" id="3.90.1010.10">
    <property type="match status" value="1"/>
</dbReference>
<dbReference type="PANTHER" id="PTHR43597:SF5">
    <property type="entry name" value="SUFE-LIKE PROTEIN 2, CHLOROPLASTIC"/>
    <property type="match status" value="1"/>
</dbReference>
<proteinExistence type="inferred from homology"/>
<feature type="domain" description="Fe-S metabolism associated" evidence="2">
    <location>
        <begin position="4"/>
        <end position="123"/>
    </location>
</feature>
<comment type="similarity">
    <text evidence="1">Belongs to the SufE family.</text>
</comment>
<name>A0A382IEK0_9ZZZZ</name>
<gene>
    <name evidence="3" type="ORF">METZ01_LOCUS250832</name>
</gene>
<accession>A0A382IEK0</accession>
<dbReference type="EMBL" id="UINC01066862">
    <property type="protein sequence ID" value="SVB97978.1"/>
    <property type="molecule type" value="Genomic_DNA"/>
</dbReference>
<dbReference type="Pfam" id="PF02657">
    <property type="entry name" value="SufE"/>
    <property type="match status" value="1"/>
</dbReference>
<organism evidence="3">
    <name type="scientific">marine metagenome</name>
    <dbReference type="NCBI Taxonomy" id="408172"/>
    <lineage>
        <taxon>unclassified sequences</taxon>
        <taxon>metagenomes</taxon>
        <taxon>ecological metagenomes</taxon>
    </lineage>
</organism>
<sequence length="134" mass="15003">MKDLFNLFDNPKDKYIQLMDMGRKSQELLPEERNDKNKIYGCTSQAWIVTDSYDNGTYFLRTDSDAQIVKGLLSVLSNICDGESLETIDSINGSDILSTVGLNGAISSQRMNGFSSALEKIKKDILCMEMIQSD</sequence>
<evidence type="ECO:0000256" key="1">
    <source>
        <dbReference type="ARBA" id="ARBA00010282"/>
    </source>
</evidence>
<reference evidence="3" key="1">
    <citation type="submission" date="2018-05" db="EMBL/GenBank/DDBJ databases">
        <authorList>
            <person name="Lanie J.A."/>
            <person name="Ng W.-L."/>
            <person name="Kazmierczak K.M."/>
            <person name="Andrzejewski T.M."/>
            <person name="Davidsen T.M."/>
            <person name="Wayne K.J."/>
            <person name="Tettelin H."/>
            <person name="Glass J.I."/>
            <person name="Rusch D."/>
            <person name="Podicherti R."/>
            <person name="Tsui H.-C.T."/>
            <person name="Winkler M.E."/>
        </authorList>
    </citation>
    <scope>NUCLEOTIDE SEQUENCE</scope>
</reference>